<dbReference type="GO" id="GO:0016020">
    <property type="term" value="C:membrane"/>
    <property type="evidence" value="ECO:0007669"/>
    <property type="project" value="InterPro"/>
</dbReference>
<keyword evidence="5" id="KW-1185">Reference proteome</keyword>
<protein>
    <recommendedName>
        <fullName evidence="6">Lipoprotein antigen</fullName>
    </recommendedName>
</protein>
<dbReference type="RefSeq" id="WP_007471873.1">
    <property type="nucleotide sequence ID" value="NZ_KI391953.1"/>
</dbReference>
<feature type="chain" id="PRO_5003200390" description="Lipoprotein antigen" evidence="3">
    <location>
        <begin position="26"/>
        <end position="163"/>
    </location>
</feature>
<keyword evidence="2" id="KW-0472">Membrane</keyword>
<reference evidence="4 5" key="1">
    <citation type="journal article" date="2011" name="Stand. Genomic Sci.">
        <title>High quality draft genome sequence of Segniliparus rugosus CDC 945(T)= (ATCC BAA-974(T)).</title>
        <authorList>
            <person name="Earl A.M."/>
            <person name="Desjardins C.A."/>
            <person name="Fitzgerald M.G."/>
            <person name="Arachchi H.M."/>
            <person name="Zeng Q."/>
            <person name="Mehta T."/>
            <person name="Griggs A."/>
            <person name="Birren B.W."/>
            <person name="Toney N.C."/>
            <person name="Carr J."/>
            <person name="Posey J."/>
            <person name="Butler W.R."/>
        </authorList>
    </citation>
    <scope>NUCLEOTIDE SEQUENCE [LARGE SCALE GENOMIC DNA]</scope>
    <source>
        <strain evidence="5">ATCC BAA-974 / DSM 45345 / CCUG 50838 / CIP 108380 / JCM 13579 / CDC 945</strain>
    </source>
</reference>
<keyword evidence="1" id="KW-1003">Cell membrane</keyword>
<organism evidence="4 5">
    <name type="scientific">Segniliparus rugosus (strain ATCC BAA-974 / DSM 45345 / CCUG 50838 / CIP 108380 / JCM 13579 / CDC 945)</name>
    <dbReference type="NCBI Taxonomy" id="679197"/>
    <lineage>
        <taxon>Bacteria</taxon>
        <taxon>Bacillati</taxon>
        <taxon>Actinomycetota</taxon>
        <taxon>Actinomycetes</taxon>
        <taxon>Mycobacteriales</taxon>
        <taxon>Segniliparaceae</taxon>
        <taxon>Segniliparus</taxon>
    </lineage>
</organism>
<evidence type="ECO:0000313" key="5">
    <source>
        <dbReference type="Proteomes" id="UP000004816"/>
    </source>
</evidence>
<comment type="caution">
    <text evidence="4">The sequence shown here is derived from an EMBL/GenBank/DDBJ whole genome shotgun (WGS) entry which is preliminary data.</text>
</comment>
<feature type="signal peptide" evidence="3">
    <location>
        <begin position="1"/>
        <end position="25"/>
    </location>
</feature>
<dbReference type="AlphaFoldDB" id="E5XUE2"/>
<sequence length="163" mass="16411">MMINSSTTVKFVASAMAAAACGALATGCNRGSEVTHTTLAGQAIDATQHGTKIAATLDGKSLSLPGPYTCGATQGLVTATSAIGQTPSVLLALKQGTTDASMITITPEQGKSYTWAAGTSQGNVSVTKSGDTYTATGKLPEMAFDSSSSLHEFKVEATCPGIK</sequence>
<dbReference type="Proteomes" id="UP000004816">
    <property type="component" value="Unassembled WGS sequence"/>
</dbReference>
<name>E5XUE2_SEGRC</name>
<gene>
    <name evidence="4" type="ORF">HMPREF9336_03114</name>
</gene>
<dbReference type="EMBL" id="ACZI02000001">
    <property type="protein sequence ID" value="EFV12029.1"/>
    <property type="molecule type" value="Genomic_DNA"/>
</dbReference>
<dbReference type="Pfam" id="PF05481">
    <property type="entry name" value="Myco_19_kDa"/>
    <property type="match status" value="1"/>
</dbReference>
<dbReference type="STRING" id="679197.HMPREF9336_03114"/>
<evidence type="ECO:0000313" key="4">
    <source>
        <dbReference type="EMBL" id="EFV12029.1"/>
    </source>
</evidence>
<keyword evidence="3" id="KW-0732">Signal</keyword>
<proteinExistence type="predicted"/>
<dbReference type="InterPro" id="IPR008691">
    <property type="entry name" value="LpqH"/>
</dbReference>
<accession>E5XUE2</accession>
<dbReference type="HOGENOM" id="CLU_1625914_0_0_11"/>
<evidence type="ECO:0008006" key="6">
    <source>
        <dbReference type="Google" id="ProtNLM"/>
    </source>
</evidence>
<evidence type="ECO:0000256" key="2">
    <source>
        <dbReference type="ARBA" id="ARBA00023136"/>
    </source>
</evidence>
<evidence type="ECO:0000256" key="1">
    <source>
        <dbReference type="ARBA" id="ARBA00022475"/>
    </source>
</evidence>
<evidence type="ECO:0000256" key="3">
    <source>
        <dbReference type="SAM" id="SignalP"/>
    </source>
</evidence>